<dbReference type="InterPro" id="IPR035093">
    <property type="entry name" value="RelE/ParE_toxin_dom_sf"/>
</dbReference>
<evidence type="ECO:0000256" key="2">
    <source>
        <dbReference type="PIRNR" id="PIRNR029218"/>
    </source>
</evidence>
<evidence type="ECO:0000256" key="1">
    <source>
        <dbReference type="ARBA" id="ARBA00022649"/>
    </source>
</evidence>
<dbReference type="InterPro" id="IPR007712">
    <property type="entry name" value="RelE/ParE_toxin"/>
</dbReference>
<keyword evidence="1" id="KW-1277">Toxin-antitoxin system</keyword>
<reference evidence="3" key="2">
    <citation type="submission" date="2021-04" db="EMBL/GenBank/DDBJ databases">
        <authorList>
            <person name="Gilroy R."/>
        </authorList>
    </citation>
    <scope>NUCLEOTIDE SEQUENCE</scope>
    <source>
        <strain evidence="3">Gambia16-554</strain>
    </source>
</reference>
<comment type="similarity">
    <text evidence="2">Belongs to the RelE toxin family.</text>
</comment>
<dbReference type="Proteomes" id="UP000824115">
    <property type="component" value="Unassembled WGS sequence"/>
</dbReference>
<accession>A0A9D2GMW1</accession>
<sequence length="99" mass="11453">MSKLRFTNRAVGDLTSIWNYTVRTWSVQQAETYYNMLMNACGGLTEPGPDICRHYDDIMPGLLGIKTGRHIIFHTISESGDVTIIRILHERMDVRQRLR</sequence>
<dbReference type="AlphaFoldDB" id="A0A9D2GMW1"/>
<name>A0A9D2GMW1_9BACT</name>
<proteinExistence type="inferred from homology"/>
<evidence type="ECO:0000313" key="3">
    <source>
        <dbReference type="EMBL" id="HIZ85002.1"/>
    </source>
</evidence>
<organism evidence="3 4">
    <name type="scientific">Candidatus Coprenecus stercoravium</name>
    <dbReference type="NCBI Taxonomy" id="2840735"/>
    <lineage>
        <taxon>Bacteria</taxon>
        <taxon>Pseudomonadati</taxon>
        <taxon>Bacteroidota</taxon>
        <taxon>Bacteroidia</taxon>
        <taxon>Bacteroidales</taxon>
        <taxon>Rikenellaceae</taxon>
        <taxon>Rikenellaceae incertae sedis</taxon>
        <taxon>Candidatus Coprenecus</taxon>
    </lineage>
</organism>
<evidence type="ECO:0000313" key="4">
    <source>
        <dbReference type="Proteomes" id="UP000824115"/>
    </source>
</evidence>
<dbReference type="InterPro" id="IPR028344">
    <property type="entry name" value="ParE1/4"/>
</dbReference>
<dbReference type="PIRSF" id="PIRSF029218">
    <property type="entry name" value="ParE"/>
    <property type="match status" value="1"/>
</dbReference>
<reference evidence="3" key="1">
    <citation type="journal article" date="2021" name="PeerJ">
        <title>Extensive microbial diversity within the chicken gut microbiome revealed by metagenomics and culture.</title>
        <authorList>
            <person name="Gilroy R."/>
            <person name="Ravi A."/>
            <person name="Getino M."/>
            <person name="Pursley I."/>
            <person name="Horton D.L."/>
            <person name="Alikhan N.F."/>
            <person name="Baker D."/>
            <person name="Gharbi K."/>
            <person name="Hall N."/>
            <person name="Watson M."/>
            <person name="Adriaenssens E.M."/>
            <person name="Foster-Nyarko E."/>
            <person name="Jarju S."/>
            <person name="Secka A."/>
            <person name="Antonio M."/>
            <person name="Oren A."/>
            <person name="Chaudhuri R.R."/>
            <person name="La Ragione R."/>
            <person name="Hildebrand F."/>
            <person name="Pallen M.J."/>
        </authorList>
    </citation>
    <scope>NUCLEOTIDE SEQUENCE</scope>
    <source>
        <strain evidence="3">Gambia16-554</strain>
    </source>
</reference>
<dbReference type="Pfam" id="PF05016">
    <property type="entry name" value="ParE_toxin"/>
    <property type="match status" value="1"/>
</dbReference>
<protein>
    <recommendedName>
        <fullName evidence="2">Toxin</fullName>
    </recommendedName>
</protein>
<dbReference type="EMBL" id="DXAW01000021">
    <property type="protein sequence ID" value="HIZ85002.1"/>
    <property type="molecule type" value="Genomic_DNA"/>
</dbReference>
<gene>
    <name evidence="3" type="ORF">IAC04_00730</name>
</gene>
<comment type="caution">
    <text evidence="3">The sequence shown here is derived from an EMBL/GenBank/DDBJ whole genome shotgun (WGS) entry which is preliminary data.</text>
</comment>
<dbReference type="Gene3D" id="3.30.2310.20">
    <property type="entry name" value="RelE-like"/>
    <property type="match status" value="1"/>
</dbReference>